<reference evidence="2" key="1">
    <citation type="journal article" date="2024" name="IScience">
        <title>Strigolactones Initiate the Formation of Haustorium-like Structures in Castilleja.</title>
        <authorList>
            <person name="Buerger M."/>
            <person name="Peterson D."/>
            <person name="Chory J."/>
        </authorList>
    </citation>
    <scope>NUCLEOTIDE SEQUENCE [LARGE SCALE GENOMIC DNA]</scope>
</reference>
<evidence type="ECO:0000313" key="1">
    <source>
        <dbReference type="EMBL" id="KAL3615586.1"/>
    </source>
</evidence>
<organism evidence="1 2">
    <name type="scientific">Castilleja foliolosa</name>
    <dbReference type="NCBI Taxonomy" id="1961234"/>
    <lineage>
        <taxon>Eukaryota</taxon>
        <taxon>Viridiplantae</taxon>
        <taxon>Streptophyta</taxon>
        <taxon>Embryophyta</taxon>
        <taxon>Tracheophyta</taxon>
        <taxon>Spermatophyta</taxon>
        <taxon>Magnoliopsida</taxon>
        <taxon>eudicotyledons</taxon>
        <taxon>Gunneridae</taxon>
        <taxon>Pentapetalae</taxon>
        <taxon>asterids</taxon>
        <taxon>lamiids</taxon>
        <taxon>Lamiales</taxon>
        <taxon>Orobanchaceae</taxon>
        <taxon>Pedicularideae</taxon>
        <taxon>Castillejinae</taxon>
        <taxon>Castilleja</taxon>
    </lineage>
</organism>
<evidence type="ECO:0000313" key="2">
    <source>
        <dbReference type="Proteomes" id="UP001632038"/>
    </source>
</evidence>
<protein>
    <submittedName>
        <fullName evidence="1">Uncharacterized protein</fullName>
    </submittedName>
</protein>
<dbReference type="EMBL" id="JAVIJP010000100">
    <property type="protein sequence ID" value="KAL3615586.1"/>
    <property type="molecule type" value="Genomic_DNA"/>
</dbReference>
<sequence>MTDEFTFCENDVTSQIDTHFAAFQIAYSPIYTLFKARGVKFMEAKILENPSDFLATAKLRMKAFLKFVEEGVALTSEDENSLLREVWLYPCFYRSLAAAIDYDVEMIHSTLGYLKQDTLAERIARMKADPNFEPSVMGLKKHTSVELFISILIGFWGEEGLLRELEQKMGTKEFVWRLDMIARAKARKIERKIERAGKADEIEDFSYVIEDISHANDMEPLRKLMVERYGSREDIDIEALLEKIDLYDLLSITHNHLGYDGKKVEIYVKVINGCHCGISMKALPSNKS</sequence>
<dbReference type="AlphaFoldDB" id="A0ABD3BEU2"/>
<comment type="caution">
    <text evidence="1">The sequence shown here is derived from an EMBL/GenBank/DDBJ whole genome shotgun (WGS) entry which is preliminary data.</text>
</comment>
<proteinExistence type="predicted"/>
<keyword evidence="2" id="KW-1185">Reference proteome</keyword>
<accession>A0ABD3BEU2</accession>
<dbReference type="Proteomes" id="UP001632038">
    <property type="component" value="Unassembled WGS sequence"/>
</dbReference>
<name>A0ABD3BEU2_9LAMI</name>
<gene>
    <name evidence="1" type="ORF">CASFOL_041247</name>
</gene>